<gene>
    <name evidence="2" type="ORF">BRADI_4g24297v3</name>
</gene>
<dbReference type="PANTHER" id="PTHR47074:SF11">
    <property type="entry name" value="REVERSE TRANSCRIPTASE-LIKE PROTEIN"/>
    <property type="match status" value="1"/>
</dbReference>
<evidence type="ECO:0000313" key="3">
    <source>
        <dbReference type="EnsemblPlants" id="KQJ89225"/>
    </source>
</evidence>
<dbReference type="Gramene" id="KQJ89225">
    <property type="protein sequence ID" value="KQJ89225"/>
    <property type="gene ID" value="BRADI_4g24297v3"/>
</dbReference>
<dbReference type="Pfam" id="PF13456">
    <property type="entry name" value="RVT_3"/>
    <property type="match status" value="1"/>
</dbReference>
<dbReference type="Proteomes" id="UP000008810">
    <property type="component" value="Chromosome 4"/>
</dbReference>
<evidence type="ECO:0000259" key="1">
    <source>
        <dbReference type="Pfam" id="PF13456"/>
    </source>
</evidence>
<dbReference type="AlphaFoldDB" id="A0A0Q3PIQ1"/>
<reference evidence="2 3" key="1">
    <citation type="journal article" date="2010" name="Nature">
        <title>Genome sequencing and analysis of the model grass Brachypodium distachyon.</title>
        <authorList>
            <consortium name="International Brachypodium Initiative"/>
        </authorList>
    </citation>
    <scope>NUCLEOTIDE SEQUENCE [LARGE SCALE GENOMIC DNA]</scope>
    <source>
        <strain evidence="2 3">Bd21</strain>
    </source>
</reference>
<evidence type="ECO:0000313" key="4">
    <source>
        <dbReference type="Proteomes" id="UP000008810"/>
    </source>
</evidence>
<proteinExistence type="predicted"/>
<dbReference type="GO" id="GO:0003676">
    <property type="term" value="F:nucleic acid binding"/>
    <property type="evidence" value="ECO:0007669"/>
    <property type="project" value="InterPro"/>
</dbReference>
<dbReference type="GO" id="GO:0004523">
    <property type="term" value="F:RNA-DNA hybrid ribonuclease activity"/>
    <property type="evidence" value="ECO:0007669"/>
    <property type="project" value="InterPro"/>
</dbReference>
<dbReference type="InterPro" id="IPR012337">
    <property type="entry name" value="RNaseH-like_sf"/>
</dbReference>
<dbReference type="InterPro" id="IPR036397">
    <property type="entry name" value="RNaseH_sf"/>
</dbReference>
<accession>A0A0Q3PIQ1</accession>
<reference evidence="3" key="3">
    <citation type="submission" date="2018-08" db="UniProtKB">
        <authorList>
            <consortium name="EnsemblPlants"/>
        </authorList>
    </citation>
    <scope>IDENTIFICATION</scope>
    <source>
        <strain evidence="3">cv. Bd21</strain>
    </source>
</reference>
<keyword evidence="4" id="KW-1185">Reference proteome</keyword>
<dbReference type="InParanoid" id="A0A0Q3PIQ1"/>
<dbReference type="PANTHER" id="PTHR47074">
    <property type="entry name" value="BNAC02G40300D PROTEIN"/>
    <property type="match status" value="1"/>
</dbReference>
<feature type="domain" description="RNase H type-1" evidence="1">
    <location>
        <begin position="64"/>
        <end position="144"/>
    </location>
</feature>
<dbReference type="SUPFAM" id="SSF53098">
    <property type="entry name" value="Ribonuclease H-like"/>
    <property type="match status" value="1"/>
</dbReference>
<evidence type="ECO:0000313" key="2">
    <source>
        <dbReference type="EMBL" id="KQJ89225.1"/>
    </source>
</evidence>
<dbReference type="EMBL" id="CM000883">
    <property type="protein sequence ID" value="KQJ89225.1"/>
    <property type="molecule type" value="Genomic_DNA"/>
</dbReference>
<name>A0A0Q3PIQ1_BRADI</name>
<sequence>MLISIMAAIWESRKKWSHGDQGYNPANTIEFVSETLNILKKKKAKVSCPLCTWHGPGPGVIKLNSDGAIRAEEGRASTGGVATDSVGFRGVWCRLYQGITDPLIIETLAVRDAVLFASDQHFDHIIIETDCSKLVRLLLERRNHRAMFSSFSI</sequence>
<protein>
    <recommendedName>
        <fullName evidence="1">RNase H type-1 domain-containing protein</fullName>
    </recommendedName>
</protein>
<dbReference type="OrthoDB" id="663515at2759"/>
<dbReference type="InterPro" id="IPR052929">
    <property type="entry name" value="RNase_H-like_EbsB-rel"/>
</dbReference>
<reference evidence="2" key="2">
    <citation type="submission" date="2017-06" db="EMBL/GenBank/DDBJ databases">
        <title>WGS assembly of Brachypodium distachyon.</title>
        <authorList>
            <consortium name="The International Brachypodium Initiative"/>
            <person name="Lucas S."/>
            <person name="Harmon-Smith M."/>
            <person name="Lail K."/>
            <person name="Tice H."/>
            <person name="Grimwood J."/>
            <person name="Bruce D."/>
            <person name="Barry K."/>
            <person name="Shu S."/>
            <person name="Lindquist E."/>
            <person name="Wang M."/>
            <person name="Pitluck S."/>
            <person name="Vogel J.P."/>
            <person name="Garvin D.F."/>
            <person name="Mockler T.C."/>
            <person name="Schmutz J."/>
            <person name="Rokhsar D."/>
            <person name="Bevan M.W."/>
        </authorList>
    </citation>
    <scope>NUCLEOTIDE SEQUENCE</scope>
    <source>
        <strain evidence="2">Bd21</strain>
    </source>
</reference>
<organism evidence="2">
    <name type="scientific">Brachypodium distachyon</name>
    <name type="common">Purple false brome</name>
    <name type="synonym">Trachynia distachya</name>
    <dbReference type="NCBI Taxonomy" id="15368"/>
    <lineage>
        <taxon>Eukaryota</taxon>
        <taxon>Viridiplantae</taxon>
        <taxon>Streptophyta</taxon>
        <taxon>Embryophyta</taxon>
        <taxon>Tracheophyta</taxon>
        <taxon>Spermatophyta</taxon>
        <taxon>Magnoliopsida</taxon>
        <taxon>Liliopsida</taxon>
        <taxon>Poales</taxon>
        <taxon>Poaceae</taxon>
        <taxon>BOP clade</taxon>
        <taxon>Pooideae</taxon>
        <taxon>Stipodae</taxon>
        <taxon>Brachypodieae</taxon>
        <taxon>Brachypodium</taxon>
    </lineage>
</organism>
<dbReference type="InterPro" id="IPR044730">
    <property type="entry name" value="RNase_H-like_dom_plant"/>
</dbReference>
<dbReference type="InterPro" id="IPR002156">
    <property type="entry name" value="RNaseH_domain"/>
</dbReference>
<dbReference type="EnsemblPlants" id="KQJ89225">
    <property type="protein sequence ID" value="KQJ89225"/>
    <property type="gene ID" value="BRADI_4g24297v3"/>
</dbReference>
<dbReference type="Gene3D" id="3.30.420.10">
    <property type="entry name" value="Ribonuclease H-like superfamily/Ribonuclease H"/>
    <property type="match status" value="1"/>
</dbReference>
<dbReference type="CDD" id="cd06222">
    <property type="entry name" value="RNase_H_like"/>
    <property type="match status" value="1"/>
</dbReference>